<protein>
    <submittedName>
        <fullName evidence="1">Uncharacterized protein</fullName>
    </submittedName>
</protein>
<sequence>MNRNIHLYHMWGKEQSMISMGLTGFKEGDILLSLRQKLEGYGVYGFVLVVITYQSFQRQISKDGSPTTSFFSDSCEQFFSRVGGMRGHERNYDFEDLLDCASGLNRLAALEYGEEAVKLSKAHVKQITLWAKLHPLPLGHAKSDLSDFARVETDDQITEALKVGLQQAQILLTQLNMSPHARVRDKTWCRTPWTLEKELGIFGMSSCTQERDHEHFELNDMEEVEEMPNNELSSDLWDIPKANGAPSTMEADVDVEADVTNDLEVYGHEARHVMSETMSILLMDNAPIKRKVDPMVSYEGHQMYKASLVSLLVGNLTLLKDCLICLIV</sequence>
<comment type="caution">
    <text evidence="1">The sequence shown here is derived from an EMBL/GenBank/DDBJ whole genome shotgun (WGS) entry which is preliminary data.</text>
</comment>
<reference evidence="1 2" key="1">
    <citation type="submission" date="2024-09" db="EMBL/GenBank/DDBJ databases">
        <title>Chromosome-scale assembly of Riccia fluitans.</title>
        <authorList>
            <person name="Paukszto L."/>
            <person name="Sawicki J."/>
            <person name="Karawczyk K."/>
            <person name="Piernik-Szablinska J."/>
            <person name="Szczecinska M."/>
            <person name="Mazdziarz M."/>
        </authorList>
    </citation>
    <scope>NUCLEOTIDE SEQUENCE [LARGE SCALE GENOMIC DNA]</scope>
    <source>
        <strain evidence="1">Rf_01</strain>
        <tissue evidence="1">Aerial parts of the thallus</tissue>
    </source>
</reference>
<proteinExistence type="predicted"/>
<evidence type="ECO:0000313" key="1">
    <source>
        <dbReference type="EMBL" id="KAL2649254.1"/>
    </source>
</evidence>
<dbReference type="EMBL" id="JBHFFA010000001">
    <property type="protein sequence ID" value="KAL2649254.1"/>
    <property type="molecule type" value="Genomic_DNA"/>
</dbReference>
<keyword evidence="2" id="KW-1185">Reference proteome</keyword>
<organism evidence="1 2">
    <name type="scientific">Riccia fluitans</name>
    <dbReference type="NCBI Taxonomy" id="41844"/>
    <lineage>
        <taxon>Eukaryota</taxon>
        <taxon>Viridiplantae</taxon>
        <taxon>Streptophyta</taxon>
        <taxon>Embryophyta</taxon>
        <taxon>Marchantiophyta</taxon>
        <taxon>Marchantiopsida</taxon>
        <taxon>Marchantiidae</taxon>
        <taxon>Marchantiales</taxon>
        <taxon>Ricciaceae</taxon>
        <taxon>Riccia</taxon>
    </lineage>
</organism>
<name>A0ABD1ZG71_9MARC</name>
<dbReference type="Proteomes" id="UP001605036">
    <property type="component" value="Unassembled WGS sequence"/>
</dbReference>
<accession>A0ABD1ZG71</accession>
<gene>
    <name evidence="1" type="ORF">R1flu_017382</name>
</gene>
<dbReference type="AlphaFoldDB" id="A0ABD1ZG71"/>
<evidence type="ECO:0000313" key="2">
    <source>
        <dbReference type="Proteomes" id="UP001605036"/>
    </source>
</evidence>